<keyword evidence="4" id="KW-0067">ATP-binding</keyword>
<keyword evidence="7" id="KW-0723">Serine/threonine-protein kinase</keyword>
<feature type="region of interest" description="Disordered" evidence="5">
    <location>
        <begin position="443"/>
        <end position="515"/>
    </location>
</feature>
<dbReference type="Gene3D" id="1.10.510.10">
    <property type="entry name" value="Transferase(Phosphotransferase) domain 1"/>
    <property type="match status" value="1"/>
</dbReference>
<dbReference type="SUPFAM" id="SSF56112">
    <property type="entry name" value="Protein kinase-like (PK-like)"/>
    <property type="match status" value="1"/>
</dbReference>
<dbReference type="InterPro" id="IPR000719">
    <property type="entry name" value="Prot_kinase_dom"/>
</dbReference>
<evidence type="ECO:0000256" key="2">
    <source>
        <dbReference type="ARBA" id="ARBA00022741"/>
    </source>
</evidence>
<feature type="compositionally biased region" description="Low complexity" evidence="5">
    <location>
        <begin position="473"/>
        <end position="498"/>
    </location>
</feature>
<dbReference type="PANTHER" id="PTHR43289:SF6">
    <property type="entry name" value="SERINE_THREONINE-PROTEIN KINASE NEKL-3"/>
    <property type="match status" value="1"/>
</dbReference>
<feature type="compositionally biased region" description="Low complexity" evidence="5">
    <location>
        <begin position="443"/>
        <end position="453"/>
    </location>
</feature>
<dbReference type="PANTHER" id="PTHR43289">
    <property type="entry name" value="MITOGEN-ACTIVATED PROTEIN KINASE KINASE KINASE 20-RELATED"/>
    <property type="match status" value="1"/>
</dbReference>
<gene>
    <name evidence="7" type="ORF">AKJ09_02766</name>
</gene>
<keyword evidence="1" id="KW-0808">Transferase</keyword>
<dbReference type="RefSeq" id="WP_169927483.1">
    <property type="nucleotide sequence ID" value="NZ_CP012333.1"/>
</dbReference>
<dbReference type="EMBL" id="CP012333">
    <property type="protein sequence ID" value="AKU96102.1"/>
    <property type="molecule type" value="Genomic_DNA"/>
</dbReference>
<sequence>MPVDEDLPASRLIGRYELLGKIAAGGMATVYLGRVRGARGFERVVAVKKLHATLEANAEIVSMFSAEARVAARIRHPNVVPTLDVDDRDGLCLVMEYVEGDQLLGLLRAAAESETRIPPEVALRIGIDALNGLHAAHELTNDEGKSLRIVHRDVSPHNILVGIDGITKLTDFGIAKVDDTVTAANAGELKGKLAYMAPEQARRERIDRRADVFSVGIVIWEMFATRRLFLGKTSSETLAAVLVSPIPNLTTEANVPEGLASVVARALERDPAKRWQNAADFAEALERQAASVGGVAPARRVAEYVMAVSGEKIAEERTRLRQAAKTAAPAPPSPASSSPATPSPDLETREAGTLSASLADSTGASATRSVVPTLPSTGKGTARAALAVASLAVVFGVASFVTRAPTPTPAANAAAANVDTNAAAVPPSAAIAPSESASAAVVVPAPSGSSANAGEKGGTPSSNGGVRPARNTNANANANVNVSAKKASAAGAAPGAAPGMTGGTDEPLPKNPYRH</sequence>
<evidence type="ECO:0000256" key="4">
    <source>
        <dbReference type="ARBA" id="ARBA00022840"/>
    </source>
</evidence>
<dbReference type="InterPro" id="IPR008266">
    <property type="entry name" value="Tyr_kinase_AS"/>
</dbReference>
<dbReference type="GO" id="GO:0004674">
    <property type="term" value="F:protein serine/threonine kinase activity"/>
    <property type="evidence" value="ECO:0007669"/>
    <property type="project" value="UniProtKB-KW"/>
</dbReference>
<dbReference type="AlphaFoldDB" id="A0A0K1PRF5"/>
<evidence type="ECO:0000259" key="6">
    <source>
        <dbReference type="PROSITE" id="PS50011"/>
    </source>
</evidence>
<dbReference type="PROSITE" id="PS50011">
    <property type="entry name" value="PROTEIN_KINASE_DOM"/>
    <property type="match status" value="1"/>
</dbReference>
<feature type="compositionally biased region" description="Low complexity" evidence="5">
    <location>
        <begin position="335"/>
        <end position="344"/>
    </location>
</feature>
<keyword evidence="8" id="KW-1185">Reference proteome</keyword>
<evidence type="ECO:0000256" key="1">
    <source>
        <dbReference type="ARBA" id="ARBA00022679"/>
    </source>
</evidence>
<proteinExistence type="predicted"/>
<evidence type="ECO:0000313" key="8">
    <source>
        <dbReference type="Proteomes" id="UP000064967"/>
    </source>
</evidence>
<accession>A0A0K1PRF5</accession>
<name>A0A0K1PRF5_9BACT</name>
<feature type="region of interest" description="Disordered" evidence="5">
    <location>
        <begin position="320"/>
        <end position="378"/>
    </location>
</feature>
<feature type="domain" description="Protein kinase" evidence="6">
    <location>
        <begin position="16"/>
        <end position="286"/>
    </location>
</feature>
<evidence type="ECO:0000256" key="3">
    <source>
        <dbReference type="ARBA" id="ARBA00022777"/>
    </source>
</evidence>
<dbReference type="Proteomes" id="UP000064967">
    <property type="component" value="Chromosome"/>
</dbReference>
<organism evidence="7 8">
    <name type="scientific">Labilithrix luteola</name>
    <dbReference type="NCBI Taxonomy" id="1391654"/>
    <lineage>
        <taxon>Bacteria</taxon>
        <taxon>Pseudomonadati</taxon>
        <taxon>Myxococcota</taxon>
        <taxon>Polyangia</taxon>
        <taxon>Polyangiales</taxon>
        <taxon>Labilitrichaceae</taxon>
        <taxon>Labilithrix</taxon>
    </lineage>
</organism>
<dbReference type="InterPro" id="IPR011009">
    <property type="entry name" value="Kinase-like_dom_sf"/>
</dbReference>
<keyword evidence="3 7" id="KW-0418">Kinase</keyword>
<dbReference type="CDD" id="cd14014">
    <property type="entry name" value="STKc_PknB_like"/>
    <property type="match status" value="1"/>
</dbReference>
<dbReference type="PATRIC" id="fig|1391654.3.peg.2800"/>
<dbReference type="Pfam" id="PF00069">
    <property type="entry name" value="Pkinase"/>
    <property type="match status" value="1"/>
</dbReference>
<reference evidence="7 8" key="1">
    <citation type="submission" date="2015-08" db="EMBL/GenBank/DDBJ databases">
        <authorList>
            <person name="Babu N.S."/>
            <person name="Beckwith C.J."/>
            <person name="Beseler K.G."/>
            <person name="Brison A."/>
            <person name="Carone J.V."/>
            <person name="Caskin T.P."/>
            <person name="Diamond M."/>
            <person name="Durham M.E."/>
            <person name="Foxe J.M."/>
            <person name="Go M."/>
            <person name="Henderson B.A."/>
            <person name="Jones I.B."/>
            <person name="McGettigan J.A."/>
            <person name="Micheletti S.J."/>
            <person name="Nasrallah M.E."/>
            <person name="Ortiz D."/>
            <person name="Piller C.R."/>
            <person name="Privatt S.R."/>
            <person name="Schneider S.L."/>
            <person name="Sharp S."/>
            <person name="Smith T.C."/>
            <person name="Stanton J.D."/>
            <person name="Ullery H.E."/>
            <person name="Wilson R.J."/>
            <person name="Serrano M.G."/>
            <person name="Buck G."/>
            <person name="Lee V."/>
            <person name="Wang Y."/>
            <person name="Carvalho R."/>
            <person name="Voegtly L."/>
            <person name="Shi R."/>
            <person name="Duckworth R."/>
            <person name="Johnson A."/>
            <person name="Loviza R."/>
            <person name="Walstead R."/>
            <person name="Shah Z."/>
            <person name="Kiflezghi M."/>
            <person name="Wade K."/>
            <person name="Ball S.L."/>
            <person name="Bradley K.W."/>
            <person name="Asai D.J."/>
            <person name="Bowman C.A."/>
            <person name="Russell D.A."/>
            <person name="Pope W.H."/>
            <person name="Jacobs-Sera D."/>
            <person name="Hendrix R.W."/>
            <person name="Hatfull G.F."/>
        </authorList>
    </citation>
    <scope>NUCLEOTIDE SEQUENCE [LARGE SCALE GENOMIC DNA]</scope>
    <source>
        <strain evidence="7 8">DSM 27648</strain>
    </source>
</reference>
<protein>
    <submittedName>
        <fullName evidence="7">Serine/threonine protein kinase</fullName>
    </submittedName>
</protein>
<evidence type="ECO:0000256" key="5">
    <source>
        <dbReference type="SAM" id="MobiDB-lite"/>
    </source>
</evidence>
<dbReference type="GO" id="GO:0005524">
    <property type="term" value="F:ATP binding"/>
    <property type="evidence" value="ECO:0007669"/>
    <property type="project" value="UniProtKB-KW"/>
</dbReference>
<keyword evidence="2" id="KW-0547">Nucleotide-binding</keyword>
<dbReference type="KEGG" id="llu:AKJ09_02766"/>
<dbReference type="STRING" id="1391654.AKJ09_02766"/>
<evidence type="ECO:0000313" key="7">
    <source>
        <dbReference type="EMBL" id="AKU96102.1"/>
    </source>
</evidence>
<feature type="compositionally biased region" description="Polar residues" evidence="5">
    <location>
        <begin position="354"/>
        <end position="378"/>
    </location>
</feature>
<dbReference type="PROSITE" id="PS00109">
    <property type="entry name" value="PROTEIN_KINASE_TYR"/>
    <property type="match status" value="1"/>
</dbReference>
<dbReference type="Gene3D" id="3.30.200.20">
    <property type="entry name" value="Phosphorylase Kinase, domain 1"/>
    <property type="match status" value="1"/>
</dbReference>